<evidence type="ECO:0000313" key="2">
    <source>
        <dbReference type="EMBL" id="GFD54552.1"/>
    </source>
</evidence>
<reference evidence="2" key="1">
    <citation type="journal article" date="2019" name="Sci. Rep.">
        <title>Draft genome of Tanacetum cinerariifolium, the natural source of mosquito coil.</title>
        <authorList>
            <person name="Yamashiro T."/>
            <person name="Shiraishi A."/>
            <person name="Satake H."/>
            <person name="Nakayama K."/>
        </authorList>
    </citation>
    <scope>NUCLEOTIDE SEQUENCE</scope>
</reference>
<feature type="signal peptide" evidence="1">
    <location>
        <begin position="1"/>
        <end position="15"/>
    </location>
</feature>
<proteinExistence type="predicted"/>
<feature type="non-terminal residue" evidence="2">
    <location>
        <position position="1"/>
    </location>
</feature>
<name>A0A699X396_TANCI</name>
<keyword evidence="1" id="KW-0732">Signal</keyword>
<evidence type="ECO:0000256" key="1">
    <source>
        <dbReference type="SAM" id="SignalP"/>
    </source>
</evidence>
<sequence>AVALAFFAQWLVALGFDVLANLVEHGIDLAAGRTGGDDHVVGDALLLAHVDDQDVLGLDVFQCGDSGLDQFVV</sequence>
<dbReference type="EMBL" id="BKCJ011807244">
    <property type="protein sequence ID" value="GFD54552.1"/>
    <property type="molecule type" value="Genomic_DNA"/>
</dbReference>
<comment type="caution">
    <text evidence="2">The sequence shown here is derived from an EMBL/GenBank/DDBJ whole genome shotgun (WGS) entry which is preliminary data.</text>
</comment>
<dbReference type="AlphaFoldDB" id="A0A699X396"/>
<feature type="chain" id="PRO_5025542226" evidence="1">
    <location>
        <begin position="16"/>
        <end position="73"/>
    </location>
</feature>
<accession>A0A699X396</accession>
<organism evidence="2">
    <name type="scientific">Tanacetum cinerariifolium</name>
    <name type="common">Dalmatian daisy</name>
    <name type="synonym">Chrysanthemum cinerariifolium</name>
    <dbReference type="NCBI Taxonomy" id="118510"/>
    <lineage>
        <taxon>Eukaryota</taxon>
        <taxon>Viridiplantae</taxon>
        <taxon>Streptophyta</taxon>
        <taxon>Embryophyta</taxon>
        <taxon>Tracheophyta</taxon>
        <taxon>Spermatophyta</taxon>
        <taxon>Magnoliopsida</taxon>
        <taxon>eudicotyledons</taxon>
        <taxon>Gunneridae</taxon>
        <taxon>Pentapetalae</taxon>
        <taxon>asterids</taxon>
        <taxon>campanulids</taxon>
        <taxon>Asterales</taxon>
        <taxon>Asteraceae</taxon>
        <taxon>Asteroideae</taxon>
        <taxon>Anthemideae</taxon>
        <taxon>Anthemidinae</taxon>
        <taxon>Tanacetum</taxon>
    </lineage>
</organism>
<feature type="non-terminal residue" evidence="2">
    <location>
        <position position="73"/>
    </location>
</feature>
<gene>
    <name evidence="2" type="ORF">Tci_926521</name>
</gene>
<protein>
    <submittedName>
        <fullName evidence="2">Uncharacterized protein</fullName>
    </submittedName>
</protein>